<proteinExistence type="predicted"/>
<protein>
    <submittedName>
        <fullName evidence="1">Uncharacterized protein</fullName>
    </submittedName>
</protein>
<gene>
    <name evidence="1" type="ORF">TSOC_014089</name>
</gene>
<name>A0A2J7ZIK7_9CHLO</name>
<sequence>APSACCHAAPCPPLRPRSWPLAPRVHALPVHPSQVTLSAHCLFHAHLFLATGPARGLGLLLHAAEYPRRHPDTFPYELGHCQEDSPLRPSAQQLARRNLLWYQDRLAVLDVSPGTAARGLLWGETRELCTVYEEDLGRPLADLTLDLPAAPERLMVTPRAMGGGAGAGAGQQLDVRCTC</sequence>
<dbReference type="AlphaFoldDB" id="A0A2J7ZIK7"/>
<dbReference type="Proteomes" id="UP000236333">
    <property type="component" value="Unassembled WGS sequence"/>
</dbReference>
<reference evidence="1 2" key="1">
    <citation type="journal article" date="2017" name="Mol. Biol. Evol.">
        <title>The 4-celled Tetrabaena socialis nuclear genome reveals the essential components for genetic control of cell number at the origin of multicellularity in the volvocine lineage.</title>
        <authorList>
            <person name="Featherston J."/>
            <person name="Arakaki Y."/>
            <person name="Hanschen E.R."/>
            <person name="Ferris P.J."/>
            <person name="Michod R.E."/>
            <person name="Olson B.J.S.C."/>
            <person name="Nozaki H."/>
            <person name="Durand P.M."/>
        </authorList>
    </citation>
    <scope>NUCLEOTIDE SEQUENCE [LARGE SCALE GENOMIC DNA]</scope>
    <source>
        <strain evidence="1 2">NIES-571</strain>
    </source>
</reference>
<feature type="non-terminal residue" evidence="1">
    <location>
        <position position="1"/>
    </location>
</feature>
<keyword evidence="2" id="KW-1185">Reference proteome</keyword>
<dbReference type="PANTHER" id="PTHR35759:SF1">
    <property type="entry name" value="OS07G0673000 PROTEIN"/>
    <property type="match status" value="1"/>
</dbReference>
<evidence type="ECO:0000313" key="1">
    <source>
        <dbReference type="EMBL" id="PNH00105.1"/>
    </source>
</evidence>
<comment type="caution">
    <text evidence="1">The sequence shown here is derived from an EMBL/GenBank/DDBJ whole genome shotgun (WGS) entry which is preliminary data.</text>
</comment>
<dbReference type="EMBL" id="PGGS01001706">
    <property type="protein sequence ID" value="PNH00105.1"/>
    <property type="molecule type" value="Genomic_DNA"/>
</dbReference>
<dbReference type="PANTHER" id="PTHR35759">
    <property type="entry name" value="BNAA09G03860D PROTEIN"/>
    <property type="match status" value="1"/>
</dbReference>
<accession>A0A2J7ZIK7</accession>
<evidence type="ECO:0000313" key="2">
    <source>
        <dbReference type="Proteomes" id="UP000236333"/>
    </source>
</evidence>
<organism evidence="1 2">
    <name type="scientific">Tetrabaena socialis</name>
    <dbReference type="NCBI Taxonomy" id="47790"/>
    <lineage>
        <taxon>Eukaryota</taxon>
        <taxon>Viridiplantae</taxon>
        <taxon>Chlorophyta</taxon>
        <taxon>core chlorophytes</taxon>
        <taxon>Chlorophyceae</taxon>
        <taxon>CS clade</taxon>
        <taxon>Chlamydomonadales</taxon>
        <taxon>Tetrabaenaceae</taxon>
        <taxon>Tetrabaena</taxon>
    </lineage>
</organism>
<dbReference type="OrthoDB" id="544259at2759"/>